<protein>
    <submittedName>
        <fullName evidence="1">Uncharacterized protein</fullName>
    </submittedName>
</protein>
<reference evidence="1 2" key="1">
    <citation type="submission" date="2014-04" db="EMBL/GenBank/DDBJ databases">
        <authorList>
            <consortium name="DOE Joint Genome Institute"/>
            <person name="Kuo A."/>
            <person name="Kohler A."/>
            <person name="Nagy L.G."/>
            <person name="Floudas D."/>
            <person name="Copeland A."/>
            <person name="Barry K.W."/>
            <person name="Cichocki N."/>
            <person name="Veneault-Fourrey C."/>
            <person name="LaButti K."/>
            <person name="Lindquist E.A."/>
            <person name="Lipzen A."/>
            <person name="Lundell T."/>
            <person name="Morin E."/>
            <person name="Murat C."/>
            <person name="Sun H."/>
            <person name="Tunlid A."/>
            <person name="Henrissat B."/>
            <person name="Grigoriev I.V."/>
            <person name="Hibbett D.S."/>
            <person name="Martin F."/>
            <person name="Nordberg H.P."/>
            <person name="Cantor M.N."/>
            <person name="Hua S.X."/>
        </authorList>
    </citation>
    <scope>NUCLEOTIDE SEQUENCE [LARGE SCALE GENOMIC DNA]</scope>
    <source>
        <strain evidence="1 2">LaAM-08-1</strain>
    </source>
</reference>
<dbReference type="Proteomes" id="UP000054477">
    <property type="component" value="Unassembled WGS sequence"/>
</dbReference>
<reference evidence="2" key="2">
    <citation type="submission" date="2015-01" db="EMBL/GenBank/DDBJ databases">
        <title>Evolutionary Origins and Diversification of the Mycorrhizal Mutualists.</title>
        <authorList>
            <consortium name="DOE Joint Genome Institute"/>
            <consortium name="Mycorrhizal Genomics Consortium"/>
            <person name="Kohler A."/>
            <person name="Kuo A."/>
            <person name="Nagy L.G."/>
            <person name="Floudas D."/>
            <person name="Copeland A."/>
            <person name="Barry K.W."/>
            <person name="Cichocki N."/>
            <person name="Veneault-Fourrey C."/>
            <person name="LaButti K."/>
            <person name="Lindquist E.A."/>
            <person name="Lipzen A."/>
            <person name="Lundell T."/>
            <person name="Morin E."/>
            <person name="Murat C."/>
            <person name="Riley R."/>
            <person name="Ohm R."/>
            <person name="Sun H."/>
            <person name="Tunlid A."/>
            <person name="Henrissat B."/>
            <person name="Grigoriev I.V."/>
            <person name="Hibbett D.S."/>
            <person name="Martin F."/>
        </authorList>
    </citation>
    <scope>NUCLEOTIDE SEQUENCE [LARGE SCALE GENOMIC DNA]</scope>
    <source>
        <strain evidence="2">LaAM-08-1</strain>
    </source>
</reference>
<feature type="non-terminal residue" evidence="1">
    <location>
        <position position="1"/>
    </location>
</feature>
<evidence type="ECO:0000313" key="1">
    <source>
        <dbReference type="EMBL" id="KIJ98238.1"/>
    </source>
</evidence>
<accession>A0A0C9X9W1</accession>
<gene>
    <name evidence="1" type="ORF">K443DRAFT_628290</name>
</gene>
<sequence>VLDILFYAQDIDQELLVNEAEETHLPEDSQNMATSFYASSSGAVSRYPPDGKEFMRKNGPIDQQYVVPDADLIILEQWDARFYYVYRLRSPHPHIQLNKDMPDASKYINETWVYIVDTSPEQQKQRFQFEETLSVPIGPDSLMNEIGEEKMMTEAQIKAFDDLQTDLIGPEEEATLDLPMRDENRVLRGGTWFERTGAVGINGTRCYPMGSTTQHSRTMWSPHCFGKVLEFMDEQLRFRKRFVKLHAEIGAFAMKICLPKKVQELYQCYTSASNIPRLGVEDNCYFQALQLNISPAIPWENCFDTGLVGMGIFGQIQGHRDDGDDPAGYTCMMSNTNVPEGSGTEMGRFFVLNNFLYIKMRRFYMGVFNGLFKHGGSPIILGQGIELKKNFYRINAILYSPRFMLSGAGQYSIGFASMLGKLFKFKFSSNKGIITKEAN</sequence>
<name>A0A0C9X9W1_9AGAR</name>
<dbReference type="EMBL" id="KN838673">
    <property type="protein sequence ID" value="KIJ98238.1"/>
    <property type="molecule type" value="Genomic_DNA"/>
</dbReference>
<dbReference type="OrthoDB" id="3061143at2759"/>
<feature type="non-terminal residue" evidence="1">
    <location>
        <position position="439"/>
    </location>
</feature>
<evidence type="ECO:0000313" key="2">
    <source>
        <dbReference type="Proteomes" id="UP000054477"/>
    </source>
</evidence>
<dbReference type="HOGENOM" id="CLU_624955_0_0_1"/>
<dbReference type="AlphaFoldDB" id="A0A0C9X9W1"/>
<keyword evidence="2" id="KW-1185">Reference proteome</keyword>
<organism evidence="1 2">
    <name type="scientific">Laccaria amethystina LaAM-08-1</name>
    <dbReference type="NCBI Taxonomy" id="1095629"/>
    <lineage>
        <taxon>Eukaryota</taxon>
        <taxon>Fungi</taxon>
        <taxon>Dikarya</taxon>
        <taxon>Basidiomycota</taxon>
        <taxon>Agaricomycotina</taxon>
        <taxon>Agaricomycetes</taxon>
        <taxon>Agaricomycetidae</taxon>
        <taxon>Agaricales</taxon>
        <taxon>Agaricineae</taxon>
        <taxon>Hydnangiaceae</taxon>
        <taxon>Laccaria</taxon>
    </lineage>
</organism>
<proteinExistence type="predicted"/>